<dbReference type="GO" id="GO:0004721">
    <property type="term" value="F:phosphoprotein phosphatase activity"/>
    <property type="evidence" value="ECO:0007669"/>
    <property type="project" value="UniProtKB-KW"/>
</dbReference>
<feature type="compositionally biased region" description="Low complexity" evidence="3">
    <location>
        <begin position="101"/>
        <end position="111"/>
    </location>
</feature>
<comment type="caution">
    <text evidence="6">The sequence shown here is derived from an EMBL/GenBank/DDBJ whole genome shotgun (WGS) entry which is preliminary data.</text>
</comment>
<protein>
    <submittedName>
        <fullName evidence="6">Uncharacterized protein</fullName>
    </submittedName>
</protein>
<feature type="region of interest" description="Disordered" evidence="3">
    <location>
        <begin position="474"/>
        <end position="494"/>
    </location>
</feature>
<gene>
    <name evidence="6" type="ORF">R1flu_012564</name>
</gene>
<evidence type="ECO:0000256" key="2">
    <source>
        <dbReference type="ARBA" id="ARBA00022912"/>
    </source>
</evidence>
<feature type="compositionally biased region" description="Low complexity" evidence="3">
    <location>
        <begin position="55"/>
        <end position="94"/>
    </location>
</feature>
<feature type="domain" description="Tyrosine-protein phosphatase" evidence="4">
    <location>
        <begin position="195"/>
        <end position="337"/>
    </location>
</feature>
<dbReference type="Pfam" id="PF00782">
    <property type="entry name" value="DSPc"/>
    <property type="match status" value="1"/>
</dbReference>
<dbReference type="Gene3D" id="3.40.20.10">
    <property type="entry name" value="Severin"/>
    <property type="match status" value="1"/>
</dbReference>
<feature type="domain" description="Tyrosine specific protein phosphatases" evidence="5">
    <location>
        <begin position="254"/>
        <end position="315"/>
    </location>
</feature>
<sequence length="541" mass="58972">MAGDSKNQMGKPEGYQLGGGSGGGGGGGSPSCGTPRHNWRSVSWTGRSREREAAESSASSPASKTASMTCSSNSVDSSSPTTSSSSPDSSGSSNEYSRQTSLLCPPLSSLSVSRRFNDGGGGAAAPPTPGGLDAPRGPGGEERKLEKFHKGRNGLDIKLDLGAVQEVNFQEIDASEPSDSELSRRREKMALCEKQCSRIRSHLYFGSSVVAQDFHTLRSNKISHILNCVGYVCAEYFPEYFHYRVLWLQDSPSEDLTSVLYDCFDYFEDVKEQGGRVYVHCCQGVSRSAAIVIAYLMWREGRQFEDVFQDVKNLRGVTSPNMGFAFQLMQWQSRILGSPKSPTLRMFRMAPHSPYDPLHLVPKSVNNPSIKALDSRGAFVIQFNNRLYVWQGRMCGRCMAKAADKAAFQLIRYEHALGPTITVREGHEPSELLDALNNSRYLAMDGTPGAPAPGPLVDVGNRLERLTTVNVNENSSPRAASDVDGASSRGPSLNNSYDGDFEAFDKARSGEVLPALPDSTNLRGWDGRWNTPKHEICCSCQ</sequence>
<dbReference type="PROSITE" id="PS50056">
    <property type="entry name" value="TYR_PHOSPHATASE_2"/>
    <property type="match status" value="1"/>
</dbReference>
<dbReference type="InterPro" id="IPR020422">
    <property type="entry name" value="TYR_PHOSPHATASE_DUAL_dom"/>
</dbReference>
<dbReference type="SMART" id="SM00195">
    <property type="entry name" value="DSPc"/>
    <property type="match status" value="1"/>
</dbReference>
<dbReference type="Gene3D" id="3.90.190.10">
    <property type="entry name" value="Protein tyrosine phosphatase superfamily"/>
    <property type="match status" value="1"/>
</dbReference>
<dbReference type="CDD" id="cd14498">
    <property type="entry name" value="DSP"/>
    <property type="match status" value="1"/>
</dbReference>
<keyword evidence="2" id="KW-0904">Protein phosphatase</keyword>
<dbReference type="PROSITE" id="PS00383">
    <property type="entry name" value="TYR_PHOSPHATASE_1"/>
    <property type="match status" value="1"/>
</dbReference>
<evidence type="ECO:0000256" key="1">
    <source>
        <dbReference type="ARBA" id="ARBA00022801"/>
    </source>
</evidence>
<evidence type="ECO:0000256" key="3">
    <source>
        <dbReference type="SAM" id="MobiDB-lite"/>
    </source>
</evidence>
<dbReference type="EMBL" id="JBHFFA010000002">
    <property type="protein sequence ID" value="KAL2644977.1"/>
    <property type="molecule type" value="Genomic_DNA"/>
</dbReference>
<proteinExistence type="predicted"/>
<organism evidence="6 7">
    <name type="scientific">Riccia fluitans</name>
    <dbReference type="NCBI Taxonomy" id="41844"/>
    <lineage>
        <taxon>Eukaryota</taxon>
        <taxon>Viridiplantae</taxon>
        <taxon>Streptophyta</taxon>
        <taxon>Embryophyta</taxon>
        <taxon>Marchantiophyta</taxon>
        <taxon>Marchantiopsida</taxon>
        <taxon>Marchantiidae</taxon>
        <taxon>Marchantiales</taxon>
        <taxon>Ricciaceae</taxon>
        <taxon>Riccia</taxon>
    </lineage>
</organism>
<dbReference type="InterPro" id="IPR000387">
    <property type="entry name" value="Tyr_Pase_dom"/>
</dbReference>
<keyword evidence="7" id="KW-1185">Reference proteome</keyword>
<dbReference type="InterPro" id="IPR029006">
    <property type="entry name" value="ADF-H/Gelsolin-like_dom_sf"/>
</dbReference>
<dbReference type="PANTHER" id="PTHR46381">
    <property type="entry name" value="MKPA PROTEIN"/>
    <property type="match status" value="1"/>
</dbReference>
<accession>A0ABD1ZEB9</accession>
<feature type="region of interest" description="Disordered" evidence="3">
    <location>
        <begin position="1"/>
        <end position="141"/>
    </location>
</feature>
<evidence type="ECO:0000259" key="4">
    <source>
        <dbReference type="PROSITE" id="PS50054"/>
    </source>
</evidence>
<name>A0ABD1ZEB9_9MARC</name>
<dbReference type="SUPFAM" id="SSF52799">
    <property type="entry name" value="(Phosphotyrosine protein) phosphatases II"/>
    <property type="match status" value="1"/>
</dbReference>
<dbReference type="InterPro" id="IPR029021">
    <property type="entry name" value="Prot-tyrosine_phosphatase-like"/>
</dbReference>
<dbReference type="AlphaFoldDB" id="A0ABD1ZEB9"/>
<keyword evidence="1" id="KW-0378">Hydrolase</keyword>
<feature type="compositionally biased region" description="Gly residues" evidence="3">
    <location>
        <begin position="16"/>
        <end position="30"/>
    </location>
</feature>
<dbReference type="PROSITE" id="PS50054">
    <property type="entry name" value="TYR_PHOSPHATASE_DUAL"/>
    <property type="match status" value="1"/>
</dbReference>
<dbReference type="Proteomes" id="UP001605036">
    <property type="component" value="Unassembled WGS sequence"/>
</dbReference>
<dbReference type="InterPro" id="IPR016130">
    <property type="entry name" value="Tyr_Pase_AS"/>
</dbReference>
<evidence type="ECO:0000313" key="6">
    <source>
        <dbReference type="EMBL" id="KAL2644977.1"/>
    </source>
</evidence>
<dbReference type="InterPro" id="IPR000340">
    <property type="entry name" value="Dual-sp_phosphatase_cat-dom"/>
</dbReference>
<reference evidence="6 7" key="1">
    <citation type="submission" date="2024-09" db="EMBL/GenBank/DDBJ databases">
        <title>Chromosome-scale assembly of Riccia fluitans.</title>
        <authorList>
            <person name="Paukszto L."/>
            <person name="Sawicki J."/>
            <person name="Karawczyk K."/>
            <person name="Piernik-Szablinska J."/>
            <person name="Szczecinska M."/>
            <person name="Mazdziarz M."/>
        </authorList>
    </citation>
    <scope>NUCLEOTIDE SEQUENCE [LARGE SCALE GENOMIC DNA]</scope>
    <source>
        <strain evidence="6">Rf_01</strain>
        <tissue evidence="6">Aerial parts of the thallus</tissue>
    </source>
</reference>
<evidence type="ECO:0000259" key="5">
    <source>
        <dbReference type="PROSITE" id="PS50056"/>
    </source>
</evidence>
<dbReference type="PANTHER" id="PTHR46381:SF2">
    <property type="entry name" value="MAP KINASE PHOSPHATASE"/>
    <property type="match status" value="1"/>
</dbReference>
<dbReference type="SUPFAM" id="SSF55753">
    <property type="entry name" value="Actin depolymerizing proteins"/>
    <property type="match status" value="1"/>
</dbReference>
<evidence type="ECO:0000313" key="7">
    <source>
        <dbReference type="Proteomes" id="UP001605036"/>
    </source>
</evidence>